<dbReference type="STRING" id="1524460.IX84_11390"/>
<dbReference type="Proteomes" id="UP000029736">
    <property type="component" value="Unassembled WGS sequence"/>
</dbReference>
<proteinExistence type="predicted"/>
<evidence type="ECO:0000313" key="2">
    <source>
        <dbReference type="EMBL" id="KGE88000.1"/>
    </source>
</evidence>
<dbReference type="EMBL" id="JPOS01000026">
    <property type="protein sequence ID" value="KGE88000.1"/>
    <property type="molecule type" value="Genomic_DNA"/>
</dbReference>
<sequence>MLKFRWILVLIVLLTTVFQRANAQIRSEADVISRIARHWNCREEVSVQGGRADLVTATHAFEVERASKWKNSIGQSLWYGLQLNKKPGIILIIEDRSDYKYGIMLGSALQYAGLSDKIDVYHYPDDLNLSGSSGTSGRSSSSYGSSYKSPSTSTGSYWISSTGKRHNRGCRYYQNCKGRSGSSRVRIPVPLTPLFRFGLTPLFRCH</sequence>
<accession>A0A098S7C9</accession>
<protein>
    <recommendedName>
        <fullName evidence="4">TPM domain-containing protein</fullName>
    </recommendedName>
</protein>
<feature type="region of interest" description="Disordered" evidence="1">
    <location>
        <begin position="131"/>
        <end position="164"/>
    </location>
</feature>
<comment type="caution">
    <text evidence="2">The sequence shown here is derived from an EMBL/GenBank/DDBJ whole genome shotgun (WGS) entry which is preliminary data.</text>
</comment>
<feature type="compositionally biased region" description="Low complexity" evidence="1">
    <location>
        <begin position="131"/>
        <end position="157"/>
    </location>
</feature>
<reference evidence="2 3" key="1">
    <citation type="journal article" date="2014" name="Int. J. Syst. Evol. Microbiol.">
        <title>Phaeodactylibacter xiamenensis gen. nov., sp. nov., a member of the family Saprospiraceae isolated from the marine alga Phaeodactylum tricornutum.</title>
        <authorList>
            <person name="Chen Z.Jr."/>
            <person name="Lei X."/>
            <person name="Lai Q."/>
            <person name="Li Y."/>
            <person name="Zhang B."/>
            <person name="Zhang J."/>
            <person name="Zhang H."/>
            <person name="Yang L."/>
            <person name="Zheng W."/>
            <person name="Tian Y."/>
            <person name="Yu Z."/>
            <person name="Xu H.Jr."/>
            <person name="Zheng T."/>
        </authorList>
    </citation>
    <scope>NUCLEOTIDE SEQUENCE [LARGE SCALE GENOMIC DNA]</scope>
    <source>
        <strain evidence="2 3">KD52</strain>
    </source>
</reference>
<organism evidence="2 3">
    <name type="scientific">Phaeodactylibacter xiamenensis</name>
    <dbReference type="NCBI Taxonomy" id="1524460"/>
    <lineage>
        <taxon>Bacteria</taxon>
        <taxon>Pseudomonadati</taxon>
        <taxon>Bacteroidota</taxon>
        <taxon>Saprospiria</taxon>
        <taxon>Saprospirales</taxon>
        <taxon>Haliscomenobacteraceae</taxon>
        <taxon>Phaeodactylibacter</taxon>
    </lineage>
</organism>
<dbReference type="AlphaFoldDB" id="A0A098S7C9"/>
<name>A0A098S7C9_9BACT</name>
<keyword evidence="3" id="KW-1185">Reference proteome</keyword>
<evidence type="ECO:0000313" key="3">
    <source>
        <dbReference type="Proteomes" id="UP000029736"/>
    </source>
</evidence>
<evidence type="ECO:0008006" key="4">
    <source>
        <dbReference type="Google" id="ProtNLM"/>
    </source>
</evidence>
<gene>
    <name evidence="2" type="ORF">IX84_11390</name>
</gene>
<evidence type="ECO:0000256" key="1">
    <source>
        <dbReference type="SAM" id="MobiDB-lite"/>
    </source>
</evidence>